<reference evidence="2 3" key="1">
    <citation type="submission" date="2019-08" db="EMBL/GenBank/DDBJ databases">
        <title>Complete genome sequence of Candidatus Uab amorphum.</title>
        <authorList>
            <person name="Shiratori T."/>
            <person name="Suzuki S."/>
            <person name="Kakizawa Y."/>
            <person name="Ishida K."/>
        </authorList>
    </citation>
    <scope>NUCLEOTIDE SEQUENCE [LARGE SCALE GENOMIC DNA]</scope>
    <source>
        <strain evidence="2 3">SRT547</strain>
    </source>
</reference>
<dbReference type="SMART" id="SM00028">
    <property type="entry name" value="TPR"/>
    <property type="match status" value="2"/>
</dbReference>
<feature type="repeat" description="TPR" evidence="1">
    <location>
        <begin position="291"/>
        <end position="324"/>
    </location>
</feature>
<evidence type="ECO:0000313" key="3">
    <source>
        <dbReference type="Proteomes" id="UP000326354"/>
    </source>
</evidence>
<dbReference type="Pfam" id="PF13646">
    <property type="entry name" value="HEAT_2"/>
    <property type="match status" value="1"/>
</dbReference>
<dbReference type="InterPro" id="IPR019734">
    <property type="entry name" value="TPR_rpt"/>
</dbReference>
<dbReference type="Gene3D" id="1.25.40.10">
    <property type="entry name" value="Tetratricopeptide repeat domain"/>
    <property type="match status" value="1"/>
</dbReference>
<dbReference type="OrthoDB" id="271750at2"/>
<dbReference type="PANTHER" id="PTHR12697:SF5">
    <property type="entry name" value="DEOXYHYPUSINE HYDROXYLASE"/>
    <property type="match status" value="1"/>
</dbReference>
<dbReference type="PROSITE" id="PS50005">
    <property type="entry name" value="TPR"/>
    <property type="match status" value="1"/>
</dbReference>
<dbReference type="EMBL" id="AP019860">
    <property type="protein sequence ID" value="BBM86009.1"/>
    <property type="molecule type" value="Genomic_DNA"/>
</dbReference>
<dbReference type="NCBIfam" id="NF047558">
    <property type="entry name" value="TPR_END_plus"/>
    <property type="match status" value="1"/>
</dbReference>
<dbReference type="PANTHER" id="PTHR12697">
    <property type="entry name" value="PBS LYASE HEAT-LIKE PROTEIN"/>
    <property type="match status" value="1"/>
</dbReference>
<keyword evidence="1" id="KW-0802">TPR repeat</keyword>
<dbReference type="AlphaFoldDB" id="A0A5S9IQ50"/>
<dbReference type="Pfam" id="PF13181">
    <property type="entry name" value="TPR_8"/>
    <property type="match status" value="2"/>
</dbReference>
<evidence type="ECO:0000313" key="2">
    <source>
        <dbReference type="EMBL" id="BBM86009.1"/>
    </source>
</evidence>
<dbReference type="KEGG" id="uam:UABAM_04395"/>
<dbReference type="Gene3D" id="1.25.10.10">
    <property type="entry name" value="Leucine-rich Repeat Variant"/>
    <property type="match status" value="1"/>
</dbReference>
<keyword evidence="3" id="KW-1185">Reference proteome</keyword>
<dbReference type="InterPro" id="IPR016024">
    <property type="entry name" value="ARM-type_fold"/>
</dbReference>
<dbReference type="SUPFAM" id="SSF48371">
    <property type="entry name" value="ARM repeat"/>
    <property type="match status" value="1"/>
</dbReference>
<dbReference type="InterPro" id="IPR011990">
    <property type="entry name" value="TPR-like_helical_dom_sf"/>
</dbReference>
<name>A0A5S9IQ50_UABAM</name>
<sequence length="391" mass="45224">MTKIIILFTVVLFATTVVVGEKNDEYVSALLESLNDENPIVRDQAAEKLSLQGEDIIPLLMENFSKDSYAVRRTKAYVIGQIETRNSIKYLLEILKDKDEGVRNVAACMLLNLSDKFPILEKLQGLRTTVPQIRETFTDLRRSIIYKEIEQELLYYVSPDGNSGYFTGQFAKLQRKWKHEAIIPLLDIFSDPEYRYVNNHINDDRETARQVRFLAGEGLADLKNIYTTNLRLSVKRALDDMVREMRSENQQLDDYIKGLVNKILYNIGYTANFDAELRRLKWRLRMNPRDRDTLFEIGMKYLQIGDTKNGILYLNKAVAVSPKDGITYYNLACAYSVAGRVELAMDALEKSVDYGYTDLDWMLKDGDLRNVRKHPRFVKLVKRLEKLNAGK</sequence>
<proteinExistence type="predicted"/>
<protein>
    <submittedName>
        <fullName evidence="2">Adenylate cyclase</fullName>
    </submittedName>
</protein>
<gene>
    <name evidence="2" type="ORF">UABAM_04395</name>
</gene>
<dbReference type="Proteomes" id="UP000326354">
    <property type="component" value="Chromosome"/>
</dbReference>
<dbReference type="RefSeq" id="WP_151970089.1">
    <property type="nucleotide sequence ID" value="NZ_AP019860.1"/>
</dbReference>
<dbReference type="GO" id="GO:0016491">
    <property type="term" value="F:oxidoreductase activity"/>
    <property type="evidence" value="ECO:0007669"/>
    <property type="project" value="TreeGrafter"/>
</dbReference>
<dbReference type="SUPFAM" id="SSF48452">
    <property type="entry name" value="TPR-like"/>
    <property type="match status" value="1"/>
</dbReference>
<dbReference type="InterPro" id="IPR011989">
    <property type="entry name" value="ARM-like"/>
</dbReference>
<organism evidence="2 3">
    <name type="scientific">Uabimicrobium amorphum</name>
    <dbReference type="NCBI Taxonomy" id="2596890"/>
    <lineage>
        <taxon>Bacteria</taxon>
        <taxon>Pseudomonadati</taxon>
        <taxon>Planctomycetota</taxon>
        <taxon>Candidatus Uabimicrobiia</taxon>
        <taxon>Candidatus Uabimicrobiales</taxon>
        <taxon>Candidatus Uabimicrobiaceae</taxon>
        <taxon>Candidatus Uabimicrobium</taxon>
    </lineage>
</organism>
<accession>A0A5S9IQ50</accession>
<evidence type="ECO:0000256" key="1">
    <source>
        <dbReference type="PROSITE-ProRule" id="PRU00339"/>
    </source>
</evidence>